<reference evidence="1" key="1">
    <citation type="journal article" date="2020" name="Int. J. Syst. Evol. Microbiol.">
        <title>Aquipluma nitroreducens gen. nov. sp. nov., a novel facultatively anaerobic bacterium isolated from a freshwater lake.</title>
        <authorList>
            <person name="Watanabe M."/>
            <person name="Kojima H."/>
            <person name="Fukui M."/>
        </authorList>
    </citation>
    <scope>NUCLEOTIDE SEQUENCE</scope>
    <source>
        <strain evidence="1">MeG22</strain>
    </source>
</reference>
<dbReference type="EMBL" id="AP018694">
    <property type="protein sequence ID" value="BBE20750.1"/>
    <property type="molecule type" value="Genomic_DNA"/>
</dbReference>
<organism evidence="1 2">
    <name type="scientific">Aquipluma nitroreducens</name>
    <dbReference type="NCBI Taxonomy" id="2010828"/>
    <lineage>
        <taxon>Bacteria</taxon>
        <taxon>Pseudomonadati</taxon>
        <taxon>Bacteroidota</taxon>
        <taxon>Bacteroidia</taxon>
        <taxon>Marinilabiliales</taxon>
        <taxon>Prolixibacteraceae</taxon>
        <taxon>Aquipluma</taxon>
    </lineage>
</organism>
<protein>
    <submittedName>
        <fullName evidence="1">Uncharacterized protein</fullName>
    </submittedName>
</protein>
<evidence type="ECO:0000313" key="2">
    <source>
        <dbReference type="Proteomes" id="UP001193389"/>
    </source>
</evidence>
<dbReference type="KEGG" id="anf:AQPE_4944"/>
<evidence type="ECO:0000313" key="1">
    <source>
        <dbReference type="EMBL" id="BBE20750.1"/>
    </source>
</evidence>
<gene>
    <name evidence="1" type="ORF">AQPE_4944</name>
</gene>
<name>A0A5K7SGJ7_9BACT</name>
<proteinExistence type="predicted"/>
<dbReference type="Proteomes" id="UP001193389">
    <property type="component" value="Chromosome"/>
</dbReference>
<accession>A0A5K7SGJ7</accession>
<dbReference type="RefSeq" id="WP_318348853.1">
    <property type="nucleotide sequence ID" value="NZ_AP018694.1"/>
</dbReference>
<keyword evidence="2" id="KW-1185">Reference proteome</keyword>
<sequence>MKTNKNLKITKKGIEPLKTDGDSIKNTKLHKDKSSKRRLSIYDDFADENLDGLDYKFSDEQFDDE</sequence>
<dbReference type="AlphaFoldDB" id="A0A5K7SGJ7"/>